<feature type="domain" description="F5/8 type C" evidence="1">
    <location>
        <begin position="188"/>
        <end position="295"/>
    </location>
</feature>
<evidence type="ECO:0000313" key="2">
    <source>
        <dbReference type="EMBL" id="GIQ88520.1"/>
    </source>
</evidence>
<organism evidence="2 3">
    <name type="scientific">Kipferlia bialata</name>
    <dbReference type="NCBI Taxonomy" id="797122"/>
    <lineage>
        <taxon>Eukaryota</taxon>
        <taxon>Metamonada</taxon>
        <taxon>Carpediemonas-like organisms</taxon>
        <taxon>Kipferlia</taxon>
    </lineage>
</organism>
<dbReference type="OrthoDB" id="9973968at2759"/>
<dbReference type="PROSITE" id="PS50022">
    <property type="entry name" value="FA58C_3"/>
    <property type="match status" value="1"/>
</dbReference>
<comment type="caution">
    <text evidence="2">The sequence shown here is derived from an EMBL/GenBank/DDBJ whole genome shotgun (WGS) entry which is preliminary data.</text>
</comment>
<accession>A0A9K3D535</accession>
<name>A0A9K3D535_9EUKA</name>
<dbReference type="PANTHER" id="PTHR24543">
    <property type="entry name" value="MULTICOPPER OXIDASE-RELATED"/>
    <property type="match status" value="1"/>
</dbReference>
<dbReference type="SUPFAM" id="SSF49785">
    <property type="entry name" value="Galactose-binding domain-like"/>
    <property type="match status" value="1"/>
</dbReference>
<evidence type="ECO:0000313" key="3">
    <source>
        <dbReference type="Proteomes" id="UP000265618"/>
    </source>
</evidence>
<dbReference type="InterPro" id="IPR000421">
    <property type="entry name" value="FA58C"/>
</dbReference>
<reference evidence="2 3" key="1">
    <citation type="journal article" date="2018" name="PLoS ONE">
        <title>The draft genome of Kipferlia bialata reveals reductive genome evolution in fornicate parasites.</title>
        <authorList>
            <person name="Tanifuji G."/>
            <person name="Takabayashi S."/>
            <person name="Kume K."/>
            <person name="Takagi M."/>
            <person name="Nakayama T."/>
            <person name="Kamikawa R."/>
            <person name="Inagaki Y."/>
            <person name="Hashimoto T."/>
        </authorList>
    </citation>
    <scope>NUCLEOTIDE SEQUENCE [LARGE SCALE GENOMIC DNA]</scope>
    <source>
        <strain evidence="2">NY0173</strain>
    </source>
</reference>
<dbReference type="AlphaFoldDB" id="A0A9K3D535"/>
<dbReference type="EMBL" id="BDIP01004139">
    <property type="protein sequence ID" value="GIQ88520.1"/>
    <property type="molecule type" value="Genomic_DNA"/>
</dbReference>
<dbReference type="Pfam" id="PF00754">
    <property type="entry name" value="F5_F8_type_C"/>
    <property type="match status" value="1"/>
</dbReference>
<sequence>MTGADVEGEIMRADSVPLDTVGLMTKVPPALPSVKAGAQCDPNPTPTERVLTKRVDDLTGMVMNLAQTNMEQDRTIKQLHAELKTALSRLSVLESTQALPGPVSLVEAEKRLLSEINSRISGYQRVCFSGASAAIDCLYKVESWYPGKHIMQAVEERAARTGFSSVAGCYNDRDYVNGFSLHLHPSHAAAWISLEHSVGQYICLTFERPVALVGVATSGRQDYPERTERLAIEYFAPETRSWVPVDKSRPVYDANNDNNTVVLHALARPVVVKQVRVVVRQYNRAPCMRLEVFAYE</sequence>
<protein>
    <recommendedName>
        <fullName evidence="1">F5/8 type C domain-containing protein</fullName>
    </recommendedName>
</protein>
<proteinExistence type="predicted"/>
<evidence type="ECO:0000259" key="1">
    <source>
        <dbReference type="PROSITE" id="PS50022"/>
    </source>
</evidence>
<dbReference type="Gene3D" id="2.60.120.260">
    <property type="entry name" value="Galactose-binding domain-like"/>
    <property type="match status" value="1"/>
</dbReference>
<keyword evidence="3" id="KW-1185">Reference proteome</keyword>
<dbReference type="InterPro" id="IPR008979">
    <property type="entry name" value="Galactose-bd-like_sf"/>
</dbReference>
<dbReference type="Proteomes" id="UP000265618">
    <property type="component" value="Unassembled WGS sequence"/>
</dbReference>
<gene>
    <name evidence="2" type="ORF">KIPB_010788</name>
</gene>